<dbReference type="PANTHER" id="PTHR43818">
    <property type="entry name" value="BCDNA.GH03377"/>
    <property type="match status" value="1"/>
</dbReference>
<dbReference type="AlphaFoldDB" id="A0A4V0YD10"/>
<feature type="domain" description="Gfo/Idh/MocA-like oxidoreductase N-terminal" evidence="3">
    <location>
        <begin position="5"/>
        <end position="123"/>
    </location>
</feature>
<gene>
    <name evidence="5" type="ORF">ET475_03115</name>
</gene>
<dbReference type="KEGG" id="mprt:ET475_03115"/>
<dbReference type="Pfam" id="PF22725">
    <property type="entry name" value="GFO_IDH_MocA_C3"/>
    <property type="match status" value="1"/>
</dbReference>
<dbReference type="Gene3D" id="3.40.50.720">
    <property type="entry name" value="NAD(P)-binding Rossmann-like Domain"/>
    <property type="match status" value="1"/>
</dbReference>
<evidence type="ECO:0000256" key="2">
    <source>
        <dbReference type="ARBA" id="ARBA00023027"/>
    </source>
</evidence>
<organism evidence="5 6">
    <name type="scientific">Microbacterium protaetiae</name>
    <dbReference type="NCBI Taxonomy" id="2509458"/>
    <lineage>
        <taxon>Bacteria</taxon>
        <taxon>Bacillati</taxon>
        <taxon>Actinomycetota</taxon>
        <taxon>Actinomycetes</taxon>
        <taxon>Micrococcales</taxon>
        <taxon>Microbacteriaceae</taxon>
        <taxon>Microbacterium</taxon>
    </lineage>
</organism>
<evidence type="ECO:0000259" key="3">
    <source>
        <dbReference type="Pfam" id="PF01408"/>
    </source>
</evidence>
<dbReference type="PANTHER" id="PTHR43818:SF11">
    <property type="entry name" value="BCDNA.GH03377"/>
    <property type="match status" value="1"/>
</dbReference>
<dbReference type="RefSeq" id="WP_129385923.1">
    <property type="nucleotide sequence ID" value="NZ_CP035494.1"/>
</dbReference>
<proteinExistence type="predicted"/>
<dbReference type="Gene3D" id="3.30.360.10">
    <property type="entry name" value="Dihydrodipicolinate Reductase, domain 2"/>
    <property type="match status" value="1"/>
</dbReference>
<keyword evidence="1" id="KW-0560">Oxidoreductase</keyword>
<dbReference type="InterPro" id="IPR036291">
    <property type="entry name" value="NAD(P)-bd_dom_sf"/>
</dbReference>
<protein>
    <submittedName>
        <fullName evidence="5">Gfo/Idh/MocA family oxidoreductase</fullName>
    </submittedName>
</protein>
<accession>A0A4V0YD10</accession>
<name>A0A4V0YD10_9MICO</name>
<evidence type="ECO:0000256" key="1">
    <source>
        <dbReference type="ARBA" id="ARBA00023002"/>
    </source>
</evidence>
<reference evidence="5 6" key="1">
    <citation type="submission" date="2019-01" db="EMBL/GenBank/DDBJ databases">
        <title>Genome sequencing of strain DFW100M-13.</title>
        <authorList>
            <person name="Heo J."/>
            <person name="Kim S.-J."/>
            <person name="Kim J.-S."/>
            <person name="Hong S.-B."/>
            <person name="Kwon S.-W."/>
        </authorList>
    </citation>
    <scope>NUCLEOTIDE SEQUENCE [LARGE SCALE GENOMIC DNA]</scope>
    <source>
        <strain evidence="5 6">DFW100M-13</strain>
    </source>
</reference>
<evidence type="ECO:0000313" key="5">
    <source>
        <dbReference type="EMBL" id="QAY59081.1"/>
    </source>
</evidence>
<feature type="domain" description="GFO/IDH/MocA-like oxidoreductase" evidence="4">
    <location>
        <begin position="134"/>
        <end position="263"/>
    </location>
</feature>
<dbReference type="SUPFAM" id="SSF51735">
    <property type="entry name" value="NAD(P)-binding Rossmann-fold domains"/>
    <property type="match status" value="1"/>
</dbReference>
<dbReference type="EMBL" id="CP035494">
    <property type="protein sequence ID" value="QAY59081.1"/>
    <property type="molecule type" value="Genomic_DNA"/>
</dbReference>
<keyword evidence="2" id="KW-0520">NAD</keyword>
<dbReference type="InterPro" id="IPR000683">
    <property type="entry name" value="Gfo/Idh/MocA-like_OxRdtase_N"/>
</dbReference>
<dbReference type="Pfam" id="PF01408">
    <property type="entry name" value="GFO_IDH_MocA"/>
    <property type="match status" value="1"/>
</dbReference>
<dbReference type="SUPFAM" id="SSF55347">
    <property type="entry name" value="Glyceraldehyde-3-phosphate dehydrogenase-like, C-terminal domain"/>
    <property type="match status" value="1"/>
</dbReference>
<dbReference type="InterPro" id="IPR050463">
    <property type="entry name" value="Gfo/Idh/MocA_oxidrdct_glycsds"/>
</dbReference>
<keyword evidence="6" id="KW-1185">Reference proteome</keyword>
<sequence>MNAPRLAVIGTGGHGGKHLARAVRLHEEGRVRLVAVGDPNPPGPELIPADTRCHPDGLSLLAAEDVDVVIVSTPIHTHFSIAAAAVRAGADVLLEKPTTATLTEYDELVALTAAHRARVQIGFQSLGCAAVDVVRRRIAEGVIGEVMRFSATGAWVRDERYWARARWAGRRTLDGVVVADGVLTNPLAHATATALALSGATGRDAIAEIELDLHRANPIEADDTSVAILRLTDGRRLTTAVTLAAAATHEPFVEVVGESGTLRLYYKTGKLVTLDVHGTVRDEQTFGFGDLLDDLLSARANGHPLFAPIEQTGAFMRLVDAVVRAPVPRAIAPEHIERHDDAAGVHLVVRGVEAAIDRALRAQKTFTALGVPFAAPVAAAR</sequence>
<dbReference type="GO" id="GO:0016491">
    <property type="term" value="F:oxidoreductase activity"/>
    <property type="evidence" value="ECO:0007669"/>
    <property type="project" value="UniProtKB-KW"/>
</dbReference>
<dbReference type="InterPro" id="IPR055170">
    <property type="entry name" value="GFO_IDH_MocA-like_dom"/>
</dbReference>
<dbReference type="Proteomes" id="UP000293995">
    <property type="component" value="Chromosome"/>
</dbReference>
<evidence type="ECO:0000259" key="4">
    <source>
        <dbReference type="Pfam" id="PF22725"/>
    </source>
</evidence>
<evidence type="ECO:0000313" key="6">
    <source>
        <dbReference type="Proteomes" id="UP000293995"/>
    </source>
</evidence>
<dbReference type="GO" id="GO:0000166">
    <property type="term" value="F:nucleotide binding"/>
    <property type="evidence" value="ECO:0007669"/>
    <property type="project" value="InterPro"/>
</dbReference>
<dbReference type="OrthoDB" id="9812981at2"/>